<evidence type="ECO:0000313" key="2">
    <source>
        <dbReference type="Proteomes" id="UP000191116"/>
    </source>
</evidence>
<evidence type="ECO:0000313" key="1">
    <source>
        <dbReference type="EMBL" id="SKA52462.1"/>
    </source>
</evidence>
<sequence>MMNTHKHSLILEITQNALLSLYLMISNEKRFVTTEKRNAYLVQYLKKIEKKAYFKNIKKEIKLMILVAKKKASDLEIKLIELNRSALAEQNSLDDAQILYDFLQSLLDNYGYDSKLYESVKEYDHDVIYIMQEQLVNCFSPNGAQLAPISIIISLMDIDKNVFIENLSTENKFQIELKQYNKTTKALHLLLHPIGQDIKLYHEIHAE</sequence>
<dbReference type="EMBL" id="FUWP01000024">
    <property type="protein sequence ID" value="SKA52462.1"/>
    <property type="molecule type" value="Genomic_DNA"/>
</dbReference>
<reference evidence="1 2" key="1">
    <citation type="submission" date="2017-02" db="EMBL/GenBank/DDBJ databases">
        <authorList>
            <person name="Peterson S.W."/>
        </authorList>
    </citation>
    <scope>NUCLEOTIDE SEQUENCE [LARGE SCALE GENOMIC DNA]</scope>
    <source>
        <strain evidence="1 2">CECT 9189</strain>
    </source>
</reference>
<proteinExistence type="predicted"/>
<protein>
    <recommendedName>
        <fullName evidence="3">DUF2913 domain-containing protein</fullName>
    </recommendedName>
</protein>
<dbReference type="Proteomes" id="UP000191116">
    <property type="component" value="Unassembled WGS sequence"/>
</dbReference>
<dbReference type="Pfam" id="PF11140">
    <property type="entry name" value="DUF2913"/>
    <property type="match status" value="1"/>
</dbReference>
<dbReference type="AlphaFoldDB" id="A0A1T4UI48"/>
<gene>
    <name evidence="1" type="ORF">CZ814_03295</name>
</gene>
<evidence type="ECO:0008006" key="3">
    <source>
        <dbReference type="Google" id="ProtNLM"/>
    </source>
</evidence>
<dbReference type="InterPro" id="IPR021316">
    <property type="entry name" value="DUF2913"/>
</dbReference>
<organism evidence="1 2">
    <name type="scientific">Photobacterium toruni</name>
    <dbReference type="NCBI Taxonomy" id="1935446"/>
    <lineage>
        <taxon>Bacteria</taxon>
        <taxon>Pseudomonadati</taxon>
        <taxon>Pseudomonadota</taxon>
        <taxon>Gammaproteobacteria</taxon>
        <taxon>Vibrionales</taxon>
        <taxon>Vibrionaceae</taxon>
        <taxon>Photobacterium</taxon>
    </lineage>
</organism>
<name>A0A1T4UI48_9GAMM</name>
<accession>A0A1T4UI48</accession>